<dbReference type="PANTHER" id="PTHR42792">
    <property type="entry name" value="FLAGELLIN"/>
    <property type="match status" value="1"/>
</dbReference>
<dbReference type="AlphaFoldDB" id="A0A7W7ZK46"/>
<evidence type="ECO:0000256" key="1">
    <source>
        <dbReference type="ARBA" id="ARBA00004365"/>
    </source>
</evidence>
<organism evidence="6 7">
    <name type="scientific">Granulicella aggregans</name>
    <dbReference type="NCBI Taxonomy" id="474949"/>
    <lineage>
        <taxon>Bacteria</taxon>
        <taxon>Pseudomonadati</taxon>
        <taxon>Acidobacteriota</taxon>
        <taxon>Terriglobia</taxon>
        <taxon>Terriglobales</taxon>
        <taxon>Acidobacteriaceae</taxon>
        <taxon>Granulicella</taxon>
    </lineage>
</organism>
<dbReference type="Pfam" id="PF00669">
    <property type="entry name" value="Flagellin_N"/>
    <property type="match status" value="1"/>
</dbReference>
<protein>
    <submittedName>
        <fullName evidence="6">Flagellar hook-associated protein 3 FlgL</fullName>
    </submittedName>
</protein>
<dbReference type="Gene3D" id="1.20.1330.10">
    <property type="entry name" value="f41 fragment of flagellin, N-terminal domain"/>
    <property type="match status" value="1"/>
</dbReference>
<comment type="caution">
    <text evidence="6">The sequence shown here is derived from an EMBL/GenBank/DDBJ whole genome shotgun (WGS) entry which is preliminary data.</text>
</comment>
<proteinExistence type="inferred from homology"/>
<dbReference type="Proteomes" id="UP000540989">
    <property type="component" value="Unassembled WGS sequence"/>
</dbReference>
<dbReference type="InterPro" id="IPR001029">
    <property type="entry name" value="Flagellin_N"/>
</dbReference>
<dbReference type="GO" id="GO:0009424">
    <property type="term" value="C:bacterial-type flagellum hook"/>
    <property type="evidence" value="ECO:0007669"/>
    <property type="project" value="InterPro"/>
</dbReference>
<keyword evidence="3" id="KW-0975">Bacterial flagellum</keyword>
<gene>
    <name evidence="6" type="ORF">HDF16_006146</name>
</gene>
<feature type="domain" description="Flagellin C-terminal" evidence="5">
    <location>
        <begin position="215"/>
        <end position="296"/>
    </location>
</feature>
<dbReference type="NCBIfam" id="TIGR02550">
    <property type="entry name" value="flagell_flgL"/>
    <property type="match status" value="1"/>
</dbReference>
<accession>A0A7W7ZK46</accession>
<dbReference type="GO" id="GO:0071973">
    <property type="term" value="P:bacterial-type flagellum-dependent cell motility"/>
    <property type="evidence" value="ECO:0007669"/>
    <property type="project" value="InterPro"/>
</dbReference>
<dbReference type="RefSeq" id="WP_184224289.1">
    <property type="nucleotide sequence ID" value="NZ_JACHIP010000041.1"/>
</dbReference>
<evidence type="ECO:0000256" key="3">
    <source>
        <dbReference type="ARBA" id="ARBA00023143"/>
    </source>
</evidence>
<sequence length="297" mass="30040">MSNLSIANSISSYIQQSEQALQTAISQASTGIRVSTPSDDPASAAALVGLQAAAATVDQYTSNTQTSLSQVQLADSVVTSVVSLLNRAITLGTEGANSTNSSVDRQSIAADVNGILTSVVSLANTTFQGQSLFGGTASGTTAFTADATSSTGYTYNGNSNINKISVGDTLTVQVNIPGSTLFDNPSASVLGALSNLAKALASGTSADIGSATNDISSALTAVSQQHAVYGSASNQLTSQESFLAQETVSFTSRETSIVGIDAATAIENLNQAQTSNSTVLAAAAKVSQQKTLLDYLN</sequence>
<comment type="similarity">
    <text evidence="2">Belongs to the bacterial flagellin family.</text>
</comment>
<evidence type="ECO:0000259" key="4">
    <source>
        <dbReference type="Pfam" id="PF00669"/>
    </source>
</evidence>
<name>A0A7W7ZK46_9BACT</name>
<evidence type="ECO:0000313" key="6">
    <source>
        <dbReference type="EMBL" id="MBB5061410.1"/>
    </source>
</evidence>
<evidence type="ECO:0000259" key="5">
    <source>
        <dbReference type="Pfam" id="PF00700"/>
    </source>
</evidence>
<evidence type="ECO:0000313" key="7">
    <source>
        <dbReference type="Proteomes" id="UP000540989"/>
    </source>
</evidence>
<dbReference type="Pfam" id="PF00700">
    <property type="entry name" value="Flagellin_C"/>
    <property type="match status" value="1"/>
</dbReference>
<dbReference type="EMBL" id="JACHIP010000041">
    <property type="protein sequence ID" value="MBB5061410.1"/>
    <property type="molecule type" value="Genomic_DNA"/>
</dbReference>
<keyword evidence="6" id="KW-0969">Cilium</keyword>
<keyword evidence="6" id="KW-0966">Cell projection</keyword>
<keyword evidence="7" id="KW-1185">Reference proteome</keyword>
<dbReference type="GO" id="GO:0005198">
    <property type="term" value="F:structural molecule activity"/>
    <property type="evidence" value="ECO:0007669"/>
    <property type="project" value="InterPro"/>
</dbReference>
<dbReference type="InterPro" id="IPR001492">
    <property type="entry name" value="Flagellin"/>
</dbReference>
<comment type="subcellular location">
    <subcellularLocation>
        <location evidence="1">Bacterial flagellum</location>
    </subcellularLocation>
</comment>
<dbReference type="InterPro" id="IPR046358">
    <property type="entry name" value="Flagellin_C"/>
</dbReference>
<dbReference type="InterPro" id="IPR013384">
    <property type="entry name" value="Flagell_FlgL"/>
</dbReference>
<reference evidence="6 7" key="1">
    <citation type="submission" date="2020-08" db="EMBL/GenBank/DDBJ databases">
        <title>Genomic Encyclopedia of Type Strains, Phase IV (KMG-V): Genome sequencing to study the core and pangenomes of soil and plant-associated prokaryotes.</title>
        <authorList>
            <person name="Whitman W."/>
        </authorList>
    </citation>
    <scope>NUCLEOTIDE SEQUENCE [LARGE SCALE GENOMIC DNA]</scope>
    <source>
        <strain evidence="6 7">M8UP14</strain>
    </source>
</reference>
<evidence type="ECO:0000256" key="2">
    <source>
        <dbReference type="ARBA" id="ARBA00005709"/>
    </source>
</evidence>
<dbReference type="SUPFAM" id="SSF64518">
    <property type="entry name" value="Phase 1 flagellin"/>
    <property type="match status" value="1"/>
</dbReference>
<dbReference type="PANTHER" id="PTHR42792:SF1">
    <property type="entry name" value="FLAGELLAR HOOK-ASSOCIATED PROTEIN 3"/>
    <property type="match status" value="1"/>
</dbReference>
<feature type="domain" description="Flagellin N-terminal" evidence="4">
    <location>
        <begin position="2"/>
        <end position="136"/>
    </location>
</feature>
<keyword evidence="6" id="KW-0282">Flagellum</keyword>